<dbReference type="Proteomes" id="UP000631114">
    <property type="component" value="Unassembled WGS sequence"/>
</dbReference>
<protein>
    <recommendedName>
        <fullName evidence="12">Protein RETICULATA-RELATED 4, chloroplastic</fullName>
    </recommendedName>
</protein>
<gene>
    <name evidence="10" type="ORF">IFM89_023204</name>
</gene>
<feature type="region of interest" description="Disordered" evidence="9">
    <location>
        <begin position="60"/>
        <end position="92"/>
    </location>
</feature>
<dbReference type="OrthoDB" id="205639at2759"/>
<accession>A0A835M1A4</accession>
<dbReference type="GO" id="GO:0031969">
    <property type="term" value="C:chloroplast membrane"/>
    <property type="evidence" value="ECO:0007669"/>
    <property type="project" value="UniProtKB-SubCell"/>
</dbReference>
<keyword evidence="6" id="KW-0809">Transit peptide</keyword>
<keyword evidence="4" id="KW-0934">Plastid</keyword>
<evidence type="ECO:0000256" key="9">
    <source>
        <dbReference type="SAM" id="MobiDB-lite"/>
    </source>
</evidence>
<reference evidence="10 11" key="1">
    <citation type="submission" date="2020-10" db="EMBL/GenBank/DDBJ databases">
        <title>The Coptis chinensis genome and diversification of protoberbering-type alkaloids.</title>
        <authorList>
            <person name="Wang B."/>
            <person name="Shu S."/>
            <person name="Song C."/>
            <person name="Liu Y."/>
        </authorList>
    </citation>
    <scope>NUCLEOTIDE SEQUENCE [LARGE SCALE GENOMIC DNA]</scope>
    <source>
        <strain evidence="10">HL-2020</strain>
        <tissue evidence="10">Leaf</tissue>
    </source>
</reference>
<keyword evidence="5" id="KW-0812">Transmembrane</keyword>
<keyword evidence="11" id="KW-1185">Reference proteome</keyword>
<sequence>MAISAALNNQSTSRFPSFRKLNHPRRPFSSTSSLHTNTTFHHSISLLKFQSSKSSVIVRLSGGDGSNNNNNGNGGGGDNGGEGEGESDDDGKSKGELVLALAQFGRSLESVPSDLAKAVESGRIPVSILERYFELEKSPFLKWLLQFGGFRERLLADDLFLAKISMECGVGIFTKTAAEYEKRKENFMKELDFVIADVVMAVVADFMLVWLPAPTVSLRPPLAGSAGPIAKFFFSCPDNAFQVALGGASYSLLQRIGAIARNGAKLFAVGTTASLVGTGVTNALIKARKTVDKSFGGDVEELPIVSTSAAYGVYMAISSNLRYQLLAGVIEQRVLEPLLHQHKILLSALCFAVRTGNTYLGSLLWVDYARWIGIQ</sequence>
<organism evidence="10 11">
    <name type="scientific">Coptis chinensis</name>
    <dbReference type="NCBI Taxonomy" id="261450"/>
    <lineage>
        <taxon>Eukaryota</taxon>
        <taxon>Viridiplantae</taxon>
        <taxon>Streptophyta</taxon>
        <taxon>Embryophyta</taxon>
        <taxon>Tracheophyta</taxon>
        <taxon>Spermatophyta</taxon>
        <taxon>Magnoliopsida</taxon>
        <taxon>Ranunculales</taxon>
        <taxon>Ranunculaceae</taxon>
        <taxon>Coptidoideae</taxon>
        <taxon>Coptis</taxon>
    </lineage>
</organism>
<comment type="caution">
    <text evidence="10">The sequence shown here is derived from an EMBL/GenBank/DDBJ whole genome shotgun (WGS) entry which is preliminary data.</text>
</comment>
<feature type="region of interest" description="Disordered" evidence="9">
    <location>
        <begin position="15"/>
        <end position="35"/>
    </location>
</feature>
<dbReference type="InterPro" id="IPR021825">
    <property type="entry name" value="RETICULATA-related"/>
</dbReference>
<dbReference type="PANTHER" id="PTHR31620">
    <property type="entry name" value="PROTEIN RETICULATA-RELATED 2, CHLOROPLASTIC-RELATED"/>
    <property type="match status" value="1"/>
</dbReference>
<comment type="similarity">
    <text evidence="2">Belongs to the RETICULATA family.</text>
</comment>
<dbReference type="EMBL" id="JADFTS010000004">
    <property type="protein sequence ID" value="KAF9610539.1"/>
    <property type="molecule type" value="Genomic_DNA"/>
</dbReference>
<name>A0A835M1A4_9MAGN</name>
<evidence type="ECO:0000313" key="10">
    <source>
        <dbReference type="EMBL" id="KAF9610539.1"/>
    </source>
</evidence>
<evidence type="ECO:0000256" key="1">
    <source>
        <dbReference type="ARBA" id="ARBA00004508"/>
    </source>
</evidence>
<keyword evidence="3" id="KW-0150">Chloroplast</keyword>
<evidence type="ECO:0000256" key="6">
    <source>
        <dbReference type="ARBA" id="ARBA00022946"/>
    </source>
</evidence>
<evidence type="ECO:0000256" key="4">
    <source>
        <dbReference type="ARBA" id="ARBA00022640"/>
    </source>
</evidence>
<dbReference type="Pfam" id="PF11891">
    <property type="entry name" value="RETICULATA-like"/>
    <property type="match status" value="1"/>
</dbReference>
<evidence type="ECO:0008006" key="12">
    <source>
        <dbReference type="Google" id="ProtNLM"/>
    </source>
</evidence>
<evidence type="ECO:0000256" key="2">
    <source>
        <dbReference type="ARBA" id="ARBA00010793"/>
    </source>
</evidence>
<comment type="subcellular location">
    <subcellularLocation>
        <location evidence="1">Plastid</location>
        <location evidence="1">Chloroplast membrane</location>
        <topology evidence="1">Multi-pass membrane protein</topology>
    </subcellularLocation>
</comment>
<evidence type="ECO:0000256" key="7">
    <source>
        <dbReference type="ARBA" id="ARBA00022989"/>
    </source>
</evidence>
<keyword evidence="8" id="KW-0472">Membrane</keyword>
<keyword evidence="7" id="KW-1133">Transmembrane helix</keyword>
<dbReference type="AlphaFoldDB" id="A0A835M1A4"/>
<evidence type="ECO:0000256" key="8">
    <source>
        <dbReference type="ARBA" id="ARBA00023136"/>
    </source>
</evidence>
<evidence type="ECO:0000313" key="11">
    <source>
        <dbReference type="Proteomes" id="UP000631114"/>
    </source>
</evidence>
<evidence type="ECO:0000256" key="3">
    <source>
        <dbReference type="ARBA" id="ARBA00022528"/>
    </source>
</evidence>
<proteinExistence type="inferred from homology"/>
<dbReference type="PANTHER" id="PTHR31620:SF14">
    <property type="entry name" value="PROTEIN RETICULATA-RELATED 4, CHLOROPLASTIC"/>
    <property type="match status" value="1"/>
</dbReference>
<evidence type="ECO:0000256" key="5">
    <source>
        <dbReference type="ARBA" id="ARBA00022692"/>
    </source>
</evidence>